<keyword evidence="1" id="KW-0732">Signal</keyword>
<gene>
    <name evidence="2" type="ORF">DES53_108195</name>
</gene>
<dbReference type="EMBL" id="QNRR01000008">
    <property type="protein sequence ID" value="RBP40488.1"/>
    <property type="molecule type" value="Genomic_DNA"/>
</dbReference>
<dbReference type="AlphaFoldDB" id="A0A366HGA0"/>
<feature type="signal peptide" evidence="1">
    <location>
        <begin position="1"/>
        <end position="23"/>
    </location>
</feature>
<sequence length="314" mass="34613">MNLLPKKCLSRSLAALAMAGALASGTPQLFAGTPSTKAVAPVEMKPAEPWIHALLQVDISDHYITPRGLNVENEGVIFQPLFLVFWTLYSEPDAFLQDITLTTGVWSSFHTNESGADPGHWNEFDPIAGLGFKFDGGVKLDVNYTAFKSMVDSYPTSQHLEVKLSYDDSKLWGGGFALNPWVAYWQELEDKATVVFDPSTSDESFYFTIGINPGFKAGPVKFEFPTFINLVDDDFYQQFDGSPGGDGLAVFCTGVKASIPLTFIPKDMGFWTLYAGVKYYHLDNQGLLDGNSVLTANEHRDDLVQFHGGISIFF</sequence>
<evidence type="ECO:0000313" key="2">
    <source>
        <dbReference type="EMBL" id="RBP40488.1"/>
    </source>
</evidence>
<feature type="chain" id="PRO_5016635866" description="Outer membrane beta-barrel porin/alpha-amylase" evidence="1">
    <location>
        <begin position="24"/>
        <end position="314"/>
    </location>
</feature>
<evidence type="ECO:0008006" key="4">
    <source>
        <dbReference type="Google" id="ProtNLM"/>
    </source>
</evidence>
<protein>
    <recommendedName>
        <fullName evidence="4">Outer membrane beta-barrel porin/alpha-amylase</fullName>
    </recommendedName>
</protein>
<name>A0A366HGA0_9BACT</name>
<dbReference type="RefSeq" id="WP_113960354.1">
    <property type="nucleotide sequence ID" value="NZ_QNRR01000008.1"/>
</dbReference>
<reference evidence="2 3" key="1">
    <citation type="submission" date="2018-06" db="EMBL/GenBank/DDBJ databases">
        <title>Genomic Encyclopedia of Type Strains, Phase IV (KMG-IV): sequencing the most valuable type-strain genomes for metagenomic binning, comparative biology and taxonomic classification.</title>
        <authorList>
            <person name="Goeker M."/>
        </authorList>
    </citation>
    <scope>NUCLEOTIDE SEQUENCE [LARGE SCALE GENOMIC DNA]</scope>
    <source>
        <strain evidence="2 3">DSM 25532</strain>
    </source>
</reference>
<organism evidence="2 3">
    <name type="scientific">Roseimicrobium gellanilyticum</name>
    <dbReference type="NCBI Taxonomy" id="748857"/>
    <lineage>
        <taxon>Bacteria</taxon>
        <taxon>Pseudomonadati</taxon>
        <taxon>Verrucomicrobiota</taxon>
        <taxon>Verrucomicrobiia</taxon>
        <taxon>Verrucomicrobiales</taxon>
        <taxon>Verrucomicrobiaceae</taxon>
        <taxon>Roseimicrobium</taxon>
    </lineage>
</organism>
<keyword evidence="3" id="KW-1185">Reference proteome</keyword>
<dbReference type="OrthoDB" id="183220at2"/>
<dbReference type="Proteomes" id="UP000253426">
    <property type="component" value="Unassembled WGS sequence"/>
</dbReference>
<comment type="caution">
    <text evidence="2">The sequence shown here is derived from an EMBL/GenBank/DDBJ whole genome shotgun (WGS) entry which is preliminary data.</text>
</comment>
<proteinExistence type="predicted"/>
<evidence type="ECO:0000256" key="1">
    <source>
        <dbReference type="SAM" id="SignalP"/>
    </source>
</evidence>
<evidence type="ECO:0000313" key="3">
    <source>
        <dbReference type="Proteomes" id="UP000253426"/>
    </source>
</evidence>
<accession>A0A366HGA0</accession>